<dbReference type="AlphaFoldDB" id="A0A1N7K0D2"/>
<name>A0A1N7K0D2_9FLAO</name>
<reference evidence="2" key="1">
    <citation type="submission" date="2017-01" db="EMBL/GenBank/DDBJ databases">
        <authorList>
            <person name="Varghese N."/>
            <person name="Submissions S."/>
        </authorList>
    </citation>
    <scope>NUCLEOTIDE SEQUENCE [LARGE SCALE GENOMIC DNA]</scope>
    <source>
        <strain evidence="2">DSM 18017</strain>
    </source>
</reference>
<dbReference type="STRING" id="373668.SAMN05421786_101164"/>
<sequence length="287" mass="32907">MIKSHYFEIVGFFCTSTSEHSLFLQKNMKNYLFLGMMGAVVFFNSCSSNDDNSGQKLLLSKVTTAYYDNTSTPTPEEMILEYNDKGEVIKIKTTYNTSAFEYSNGKLVKSSHYNKEQQLEYYSVSSYNGDQLANVQYNYMNSINNSSVTYGYDSNGKIIHSTHCESPDCKEPTTSSLAYNGDNITVETNNFWESNTYKREFTYDNKLNPYTNVNKYLRIIIGGAYGISMNNYITEKITHKSKNGDWSNNQNITYSIQYNSSQLPVQVIGTEANGKKYVQYNYEYITQ</sequence>
<organism evidence="1 2">
    <name type="scientific">Chryseobacterium ureilyticum</name>
    <dbReference type="NCBI Taxonomy" id="373668"/>
    <lineage>
        <taxon>Bacteria</taxon>
        <taxon>Pseudomonadati</taxon>
        <taxon>Bacteroidota</taxon>
        <taxon>Flavobacteriia</taxon>
        <taxon>Flavobacteriales</taxon>
        <taxon>Weeksellaceae</taxon>
        <taxon>Chryseobacterium group</taxon>
        <taxon>Chryseobacterium</taxon>
    </lineage>
</organism>
<dbReference type="Proteomes" id="UP000186744">
    <property type="component" value="Unassembled WGS sequence"/>
</dbReference>
<keyword evidence="2" id="KW-1185">Reference proteome</keyword>
<evidence type="ECO:0000313" key="2">
    <source>
        <dbReference type="Proteomes" id="UP000186744"/>
    </source>
</evidence>
<accession>A0A1N7K0D2</accession>
<protein>
    <recommendedName>
        <fullName evidence="3">YD repeat-containing protein</fullName>
    </recommendedName>
</protein>
<evidence type="ECO:0000313" key="1">
    <source>
        <dbReference type="EMBL" id="SIS55049.1"/>
    </source>
</evidence>
<dbReference type="EMBL" id="FTOL01000001">
    <property type="protein sequence ID" value="SIS55049.1"/>
    <property type="molecule type" value="Genomic_DNA"/>
</dbReference>
<proteinExistence type="predicted"/>
<evidence type="ECO:0008006" key="3">
    <source>
        <dbReference type="Google" id="ProtNLM"/>
    </source>
</evidence>
<gene>
    <name evidence="1" type="ORF">SAMN05421786_101164</name>
</gene>